<evidence type="ECO:0000256" key="1">
    <source>
        <dbReference type="ARBA" id="ARBA00022737"/>
    </source>
</evidence>
<feature type="compositionally biased region" description="Gly residues" evidence="2">
    <location>
        <begin position="188"/>
        <end position="197"/>
    </location>
</feature>
<feature type="compositionally biased region" description="Basic and acidic residues" evidence="2">
    <location>
        <begin position="371"/>
        <end position="387"/>
    </location>
</feature>
<evidence type="ECO:0000256" key="2">
    <source>
        <dbReference type="SAM" id="MobiDB-lite"/>
    </source>
</evidence>
<organism evidence="4 5">
    <name type="scientific">Trichuris muris</name>
    <name type="common">Mouse whipworm</name>
    <dbReference type="NCBI Taxonomy" id="70415"/>
    <lineage>
        <taxon>Eukaryota</taxon>
        <taxon>Metazoa</taxon>
        <taxon>Ecdysozoa</taxon>
        <taxon>Nematoda</taxon>
        <taxon>Enoplea</taxon>
        <taxon>Dorylaimia</taxon>
        <taxon>Trichinellida</taxon>
        <taxon>Trichuridae</taxon>
        <taxon>Trichuris</taxon>
    </lineage>
</organism>
<dbReference type="AlphaFoldDB" id="A0A5S6QG99"/>
<name>A0A5S6QG99_TRIMR</name>
<evidence type="ECO:0000313" key="4">
    <source>
        <dbReference type="Proteomes" id="UP000046395"/>
    </source>
</evidence>
<feature type="transmembrane region" description="Helical" evidence="3">
    <location>
        <begin position="21"/>
        <end position="48"/>
    </location>
</feature>
<dbReference type="Proteomes" id="UP000046395">
    <property type="component" value="Unassembled WGS sequence"/>
</dbReference>
<dbReference type="Pfam" id="PF01391">
    <property type="entry name" value="Collagen"/>
    <property type="match status" value="2"/>
</dbReference>
<proteinExistence type="predicted"/>
<feature type="compositionally biased region" description="Pro residues" evidence="2">
    <location>
        <begin position="166"/>
        <end position="177"/>
    </location>
</feature>
<keyword evidence="3" id="KW-1133">Transmembrane helix</keyword>
<protein>
    <submittedName>
        <fullName evidence="5">Nematode cuticle collagen N-terminal domain-containing protein</fullName>
    </submittedName>
</protein>
<feature type="compositionally biased region" description="Pro residues" evidence="2">
    <location>
        <begin position="205"/>
        <end position="214"/>
    </location>
</feature>
<reference evidence="5" key="1">
    <citation type="submission" date="2019-12" db="UniProtKB">
        <authorList>
            <consortium name="WormBaseParasite"/>
        </authorList>
    </citation>
    <scope>IDENTIFICATION</scope>
</reference>
<keyword evidence="1" id="KW-0677">Repeat</keyword>
<sequence length="414" mass="43049">MNKPANHAINAVDQRRQRREFAFKGIIVASGLLTLTSLGTFAATLPVLNSFAQTVASFHYADFETCNDAVTRLLVSIERLKVGRQRNRTLARRYAQDTGPQYGQNGATFNGLLVYQECSACCRPGERGPPGEPGSPASSGSPGSDGAPGRRGRTPNASCIPERIYQPPPCLPCPQGPRGPVGHPGFPGDTGGPGIMGRPGNQGPPGDPGPPGIPGTPGAMGPVGPPGDAGMPPENKILQGPPGEPGEPGVRGLPGDPGTPGENSPQGPNGEKGWPGEPGEPGDMGIPGPPGRIGEPGHPGAAGVCICPDTEVIIEDSMGRIPAHYGSPYEPVPPPPYQAQQPSAYEVNVPVMPYEEVDKQNPGIAPSKPGISDKKELEQDDHSEMKLMRRRNGQTGKARQLTAPTDPPAFVPVN</sequence>
<accession>A0A5S6QG99</accession>
<feature type="compositionally biased region" description="Pro residues" evidence="2">
    <location>
        <begin position="405"/>
        <end position="414"/>
    </location>
</feature>
<dbReference type="STRING" id="70415.A0A5S6QG99"/>
<evidence type="ECO:0000313" key="5">
    <source>
        <dbReference type="WBParaSite" id="TMUE_1000005882.1"/>
    </source>
</evidence>
<feature type="compositionally biased region" description="Low complexity" evidence="2">
    <location>
        <begin position="134"/>
        <end position="147"/>
    </location>
</feature>
<feature type="region of interest" description="Disordered" evidence="2">
    <location>
        <begin position="125"/>
        <end position="297"/>
    </location>
</feature>
<keyword evidence="3" id="KW-0472">Membrane</keyword>
<keyword evidence="4" id="KW-1185">Reference proteome</keyword>
<dbReference type="PANTHER" id="PTHR24637">
    <property type="entry name" value="COLLAGEN"/>
    <property type="match status" value="1"/>
</dbReference>
<feature type="region of interest" description="Disordered" evidence="2">
    <location>
        <begin position="357"/>
        <end position="414"/>
    </location>
</feature>
<keyword evidence="3" id="KW-0812">Transmembrane</keyword>
<dbReference type="WBParaSite" id="TMUE_1000005882.1">
    <property type="protein sequence ID" value="TMUE_1000005882.1"/>
    <property type="gene ID" value="WBGene00289803"/>
</dbReference>
<dbReference type="InterPro" id="IPR008160">
    <property type="entry name" value="Collagen"/>
</dbReference>
<evidence type="ECO:0000256" key="3">
    <source>
        <dbReference type="SAM" id="Phobius"/>
    </source>
</evidence>
<dbReference type="PANTHER" id="PTHR24637:SF421">
    <property type="entry name" value="CUTICLE COLLAGEN DPY-2"/>
    <property type="match status" value="1"/>
</dbReference>
<feature type="compositionally biased region" description="Low complexity" evidence="2">
    <location>
        <begin position="267"/>
        <end position="297"/>
    </location>
</feature>